<sequence length="205" mass="23336">MLTDPVYIFLWRDLAIFLLLGALMGVLLGVLLIFRPQHLESFNRMANRWISTRHIGQWLDRSVSIEHWFYRHHRAVGAAIVLGAAYIFIYFGFQFDRAYTLLRWSHKLPLPAPQLSGLLNALVLAALTGGAVALIAGLFLWFRPSLLRGVEEQSNRWVSSRRATKVLDVPHGQVDIFVAQHAQKAGWLLLLGSIYLFFAMARLLV</sequence>
<reference evidence="2 3" key="1">
    <citation type="submission" date="2016-02" db="EMBL/GenBank/DDBJ databases">
        <authorList>
            <person name="Wen L."/>
            <person name="He K."/>
            <person name="Yang H."/>
        </authorList>
    </citation>
    <scope>NUCLEOTIDE SEQUENCE [LARGE SCALE GENOMIC DNA]</scope>
    <source>
        <strain evidence="2">ShG14-8</strain>
    </source>
</reference>
<feature type="transmembrane region" description="Helical" evidence="1">
    <location>
        <begin position="115"/>
        <end position="142"/>
    </location>
</feature>
<dbReference type="AlphaFoldDB" id="A0A139BTI4"/>
<proteinExistence type="predicted"/>
<protein>
    <submittedName>
        <fullName evidence="2">Uncharacterized protein</fullName>
    </submittedName>
</protein>
<accession>A0A139BTI4</accession>
<evidence type="ECO:0000256" key="1">
    <source>
        <dbReference type="SAM" id="Phobius"/>
    </source>
</evidence>
<comment type="caution">
    <text evidence="2">The sequence shown here is derived from an EMBL/GenBank/DDBJ whole genome shotgun (WGS) entry which is preliminary data.</text>
</comment>
<reference evidence="2 3" key="2">
    <citation type="submission" date="2016-03" db="EMBL/GenBank/DDBJ databases">
        <title>New uncultured bacterium of the family Gallionellaceae from acid mine drainage: description and reconstruction of genome based on metagenomic analysis of microbial community.</title>
        <authorList>
            <person name="Kadnikov V."/>
            <person name="Ivasenko D."/>
            <person name="Beletsky A."/>
            <person name="Mardanov A."/>
            <person name="Danilova E."/>
            <person name="Pimenov N."/>
            <person name="Karnachuk O."/>
            <person name="Ravin N."/>
        </authorList>
    </citation>
    <scope>NUCLEOTIDE SEQUENCE [LARGE SCALE GENOMIC DNA]</scope>
    <source>
        <strain evidence="2">ShG14-8</strain>
    </source>
</reference>
<feature type="transmembrane region" description="Helical" evidence="1">
    <location>
        <begin position="185"/>
        <end position="204"/>
    </location>
</feature>
<keyword evidence="1" id="KW-0472">Membrane</keyword>
<dbReference type="Proteomes" id="UP000070578">
    <property type="component" value="Unassembled WGS sequence"/>
</dbReference>
<gene>
    <name evidence="2" type="ORF">AWT59_1593</name>
</gene>
<dbReference type="EMBL" id="LSLI01000035">
    <property type="protein sequence ID" value="KXS32279.1"/>
    <property type="molecule type" value="Genomic_DNA"/>
</dbReference>
<evidence type="ECO:0000313" key="3">
    <source>
        <dbReference type="Proteomes" id="UP000070578"/>
    </source>
</evidence>
<organism evidence="2 3">
    <name type="scientific">Candidatus Gallionella acididurans</name>
    <dbReference type="NCBI Taxonomy" id="1796491"/>
    <lineage>
        <taxon>Bacteria</taxon>
        <taxon>Pseudomonadati</taxon>
        <taxon>Pseudomonadota</taxon>
        <taxon>Betaproteobacteria</taxon>
        <taxon>Nitrosomonadales</taxon>
        <taxon>Gallionellaceae</taxon>
        <taxon>Gallionella</taxon>
    </lineage>
</organism>
<keyword evidence="1" id="KW-1133">Transmembrane helix</keyword>
<evidence type="ECO:0000313" key="2">
    <source>
        <dbReference type="EMBL" id="KXS32279.1"/>
    </source>
</evidence>
<feature type="transmembrane region" description="Helical" evidence="1">
    <location>
        <begin position="75"/>
        <end position="95"/>
    </location>
</feature>
<feature type="transmembrane region" description="Helical" evidence="1">
    <location>
        <begin position="14"/>
        <end position="34"/>
    </location>
</feature>
<name>A0A139BTI4_9PROT</name>
<keyword evidence="1" id="KW-0812">Transmembrane</keyword>